<gene>
    <name evidence="1" type="ORF">T4D_15915</name>
</gene>
<accession>A0A0V1FQN8</accession>
<protein>
    <submittedName>
        <fullName evidence="1">Uncharacterized protein</fullName>
    </submittedName>
</protein>
<organism evidence="1 2">
    <name type="scientific">Trichinella pseudospiralis</name>
    <name type="common">Parasitic roundworm</name>
    <dbReference type="NCBI Taxonomy" id="6337"/>
    <lineage>
        <taxon>Eukaryota</taxon>
        <taxon>Metazoa</taxon>
        <taxon>Ecdysozoa</taxon>
        <taxon>Nematoda</taxon>
        <taxon>Enoplea</taxon>
        <taxon>Dorylaimia</taxon>
        <taxon>Trichinellida</taxon>
        <taxon>Trichinellidae</taxon>
        <taxon>Trichinella</taxon>
    </lineage>
</organism>
<dbReference type="Proteomes" id="UP000054995">
    <property type="component" value="Unassembled WGS sequence"/>
</dbReference>
<comment type="caution">
    <text evidence="1">The sequence shown here is derived from an EMBL/GenBank/DDBJ whole genome shotgun (WGS) entry which is preliminary data.</text>
</comment>
<evidence type="ECO:0000313" key="1">
    <source>
        <dbReference type="EMBL" id="KRY88344.1"/>
    </source>
</evidence>
<reference evidence="1 2" key="1">
    <citation type="submission" date="2015-01" db="EMBL/GenBank/DDBJ databases">
        <title>Evolution of Trichinella species and genotypes.</title>
        <authorList>
            <person name="Korhonen P.K."/>
            <person name="Edoardo P."/>
            <person name="Giuseppe L.R."/>
            <person name="Gasser R.B."/>
        </authorList>
    </citation>
    <scope>NUCLEOTIDE SEQUENCE [LARGE SCALE GENOMIC DNA]</scope>
    <source>
        <strain evidence="1">ISS470</strain>
    </source>
</reference>
<keyword evidence="2" id="KW-1185">Reference proteome</keyword>
<name>A0A0V1FQN8_TRIPS</name>
<sequence length="85" mass="9426">MSRPEHSVFWVKWRQLTTISGKISFQMKRQAFSKASVSVGHAKTTAPTDPSRPFAFDGQLTLASRASRACRPTSIAYSGRCNTFS</sequence>
<proteinExistence type="predicted"/>
<dbReference type="EMBL" id="JYDT01000043">
    <property type="protein sequence ID" value="KRY88344.1"/>
    <property type="molecule type" value="Genomic_DNA"/>
</dbReference>
<evidence type="ECO:0000313" key="2">
    <source>
        <dbReference type="Proteomes" id="UP000054995"/>
    </source>
</evidence>